<dbReference type="OrthoDB" id="10447812at2759"/>
<organism evidence="2 3">
    <name type="scientific">Thanatephorus cucumeris (strain AG1-IB / isolate 7/3/14)</name>
    <name type="common">Lettuce bottom rot fungus</name>
    <name type="synonym">Rhizoctonia solani</name>
    <dbReference type="NCBI Taxonomy" id="1108050"/>
    <lineage>
        <taxon>Eukaryota</taxon>
        <taxon>Fungi</taxon>
        <taxon>Dikarya</taxon>
        <taxon>Basidiomycota</taxon>
        <taxon>Agaricomycotina</taxon>
        <taxon>Agaricomycetes</taxon>
        <taxon>Cantharellales</taxon>
        <taxon>Ceratobasidiaceae</taxon>
        <taxon>Rhizoctonia</taxon>
        <taxon>Rhizoctonia solani AG-1</taxon>
    </lineage>
</organism>
<reference evidence="2 3" key="1">
    <citation type="submission" date="2014-11" db="EMBL/GenBank/DDBJ databases">
        <authorList>
            <person name="Wibberg Daniel"/>
        </authorList>
    </citation>
    <scope>NUCLEOTIDE SEQUENCE [LARGE SCALE GENOMIC DNA]</scope>
    <source>
        <strain evidence="2">Rhizoctonia solani AG1-IB 7/3/14</strain>
    </source>
</reference>
<feature type="region of interest" description="Disordered" evidence="1">
    <location>
        <begin position="50"/>
        <end position="119"/>
    </location>
</feature>
<name>A0A0B7G0J7_THACB</name>
<feature type="compositionally biased region" description="Basic residues" evidence="1">
    <location>
        <begin position="103"/>
        <end position="116"/>
    </location>
</feature>
<evidence type="ECO:0000313" key="3">
    <source>
        <dbReference type="Proteomes" id="UP000059188"/>
    </source>
</evidence>
<feature type="compositionally biased region" description="Polar residues" evidence="1">
    <location>
        <begin position="51"/>
        <end position="84"/>
    </location>
</feature>
<gene>
    <name evidence="2" type="ORF">RSOLAG1IB_10797</name>
</gene>
<dbReference type="AlphaFoldDB" id="A0A0B7G0J7"/>
<dbReference type="Proteomes" id="UP000059188">
    <property type="component" value="Unassembled WGS sequence"/>
</dbReference>
<keyword evidence="3" id="KW-1185">Reference proteome</keyword>
<sequence length="246" mass="27733">MLRTTTRSIITRTLSTVATRHGGFCAPYGALAVVFAPTYKPNFNHKGNRFFSDSSKIEQGNSIGQPPNQEPLTDTLESGNSSKGTDLEKATSEKDSKKNERSKVKRKKKSKAKKKSNTGNEHIVAALAKAINEDDWPNIIRYSTLDPQNLEWWHPDDSEWLAGNRMGIALSVLTKNQWKQVLNSKGIVSTHKLAQVLAKKHMGQIDYLPNLDDPDEIQFYKDWGLPLPFDWWKNDLGVIDRDIPGM</sequence>
<protein>
    <submittedName>
        <fullName evidence="2">Uncharacterized protein</fullName>
    </submittedName>
</protein>
<evidence type="ECO:0000313" key="2">
    <source>
        <dbReference type="EMBL" id="CEL63480.1"/>
    </source>
</evidence>
<proteinExistence type="predicted"/>
<evidence type="ECO:0000256" key="1">
    <source>
        <dbReference type="SAM" id="MobiDB-lite"/>
    </source>
</evidence>
<feature type="compositionally biased region" description="Basic and acidic residues" evidence="1">
    <location>
        <begin position="85"/>
        <end position="102"/>
    </location>
</feature>
<accession>A0A0B7G0J7</accession>
<dbReference type="EMBL" id="LN679182">
    <property type="protein sequence ID" value="CEL63480.1"/>
    <property type="molecule type" value="Genomic_DNA"/>
</dbReference>